<accession>A0A4Z2G9K2</accession>
<dbReference type="Proteomes" id="UP000314294">
    <property type="component" value="Unassembled WGS sequence"/>
</dbReference>
<feature type="compositionally biased region" description="Low complexity" evidence="1">
    <location>
        <begin position="162"/>
        <end position="172"/>
    </location>
</feature>
<reference evidence="2 3" key="1">
    <citation type="submission" date="2019-03" db="EMBL/GenBank/DDBJ databases">
        <title>First draft genome of Liparis tanakae, snailfish: a comprehensive survey of snailfish specific genes.</title>
        <authorList>
            <person name="Kim W."/>
            <person name="Song I."/>
            <person name="Jeong J.-H."/>
            <person name="Kim D."/>
            <person name="Kim S."/>
            <person name="Ryu S."/>
            <person name="Song J.Y."/>
            <person name="Lee S.K."/>
        </authorList>
    </citation>
    <scope>NUCLEOTIDE SEQUENCE [LARGE SCALE GENOMIC DNA]</scope>
    <source>
        <tissue evidence="2">Muscle</tissue>
    </source>
</reference>
<feature type="region of interest" description="Disordered" evidence="1">
    <location>
        <begin position="153"/>
        <end position="172"/>
    </location>
</feature>
<protein>
    <submittedName>
        <fullName evidence="2">Uncharacterized protein</fullName>
    </submittedName>
</protein>
<evidence type="ECO:0000313" key="3">
    <source>
        <dbReference type="Proteomes" id="UP000314294"/>
    </source>
</evidence>
<keyword evidence="3" id="KW-1185">Reference proteome</keyword>
<sequence>MSAADLLESRGGGPLHLLCFLRAVKEGWRDGGKEGWRDGFLTSPAHAVLNVQTQSSSPRVARPTVHGLFRCYPPGPLSSPRPAVIPPARFHTRFRENCINRMSGRSQPAVRQPPLCVHHLVSQSQPAGSSLQAAAALFVSFLPLPSLGPYLLSPPPPPSSSPPSSLKSHSTL</sequence>
<gene>
    <name evidence="2" type="ORF">EYF80_040150</name>
</gene>
<proteinExistence type="predicted"/>
<organism evidence="2 3">
    <name type="scientific">Liparis tanakae</name>
    <name type="common">Tanaka's snailfish</name>
    <dbReference type="NCBI Taxonomy" id="230148"/>
    <lineage>
        <taxon>Eukaryota</taxon>
        <taxon>Metazoa</taxon>
        <taxon>Chordata</taxon>
        <taxon>Craniata</taxon>
        <taxon>Vertebrata</taxon>
        <taxon>Euteleostomi</taxon>
        <taxon>Actinopterygii</taxon>
        <taxon>Neopterygii</taxon>
        <taxon>Teleostei</taxon>
        <taxon>Neoteleostei</taxon>
        <taxon>Acanthomorphata</taxon>
        <taxon>Eupercaria</taxon>
        <taxon>Perciformes</taxon>
        <taxon>Cottioidei</taxon>
        <taxon>Cottales</taxon>
        <taxon>Liparidae</taxon>
        <taxon>Liparis</taxon>
    </lineage>
</organism>
<evidence type="ECO:0000256" key="1">
    <source>
        <dbReference type="SAM" id="MobiDB-lite"/>
    </source>
</evidence>
<dbReference type="AlphaFoldDB" id="A0A4Z2G9K2"/>
<name>A0A4Z2G9K2_9TELE</name>
<comment type="caution">
    <text evidence="2">The sequence shown here is derived from an EMBL/GenBank/DDBJ whole genome shotgun (WGS) entry which is preliminary data.</text>
</comment>
<evidence type="ECO:0000313" key="2">
    <source>
        <dbReference type="EMBL" id="TNN49643.1"/>
    </source>
</evidence>
<dbReference type="EMBL" id="SRLO01000647">
    <property type="protein sequence ID" value="TNN49643.1"/>
    <property type="molecule type" value="Genomic_DNA"/>
</dbReference>